<dbReference type="InterPro" id="IPR042099">
    <property type="entry name" value="ANL_N_sf"/>
</dbReference>
<keyword evidence="6" id="KW-1185">Reference proteome</keyword>
<dbReference type="InterPro" id="IPR000873">
    <property type="entry name" value="AMP-dep_synth/lig_dom"/>
</dbReference>
<dbReference type="PANTHER" id="PTHR43201:SF5">
    <property type="entry name" value="MEDIUM-CHAIN ACYL-COA LIGASE ACSF2, MITOCHONDRIAL"/>
    <property type="match status" value="1"/>
</dbReference>
<evidence type="ECO:0000313" key="6">
    <source>
        <dbReference type="Proteomes" id="UP001501803"/>
    </source>
</evidence>
<evidence type="ECO:0000313" key="5">
    <source>
        <dbReference type="EMBL" id="GAA3865668.1"/>
    </source>
</evidence>
<evidence type="ECO:0000259" key="4">
    <source>
        <dbReference type="Pfam" id="PF13193"/>
    </source>
</evidence>
<evidence type="ECO:0000256" key="1">
    <source>
        <dbReference type="ARBA" id="ARBA00006432"/>
    </source>
</evidence>
<comment type="similarity">
    <text evidence="1">Belongs to the ATP-dependent AMP-binding enzyme family.</text>
</comment>
<dbReference type="Pfam" id="PF13193">
    <property type="entry name" value="AMP-binding_C"/>
    <property type="match status" value="1"/>
</dbReference>
<dbReference type="EMBL" id="BAABCN010000002">
    <property type="protein sequence ID" value="GAA3865668.1"/>
    <property type="molecule type" value="Genomic_DNA"/>
</dbReference>
<sequence>MPFLDRLQRWAELTPHATAIDVDGHRLSFRELHDAAEAQLVCDQRTQPSRITALALPNGTDFVVQFAAGVANDSRCAVLDPGWPVPVRSAVDRQLSAVAAIEPATADTGPASRRHAPVLSDGPGDSVFLYGFTSGTTSVPKAFTRNRQSWQLSFEASADVFGLTRDDRTLAPGPFSSSLTLYALCESLYTGAALFGLSSFDVGAALRCLRKNSITRVVAVPSALQLIAERALSADGAADGGADCAPGTGLTSIVSAGSKLQGETLALLRRWAPNATIFEYYGAAELGFVAASAHRPDDGARSEARFPHDRATAVGTAFPGVEVRIQNDEGHALGQRQSGSIAVRSRLVCDGYDWGDDGEAFQRVGDWCTVGDQGYLDDDDVLHFLGRRTDMIITGGHNVYPHEVEAALHSVPGVRTALVTGLPDPRRGHRLVAAILLPDGVAAEPGTTDADTTDADMTDADMTVALRNACRAALTVPKRPRTYYAMTELPLTTSGKLSRNLLARWILDGDPRVRTL</sequence>
<dbReference type="SUPFAM" id="SSF56801">
    <property type="entry name" value="Acetyl-CoA synthetase-like"/>
    <property type="match status" value="1"/>
</dbReference>
<dbReference type="Gene3D" id="3.40.50.12780">
    <property type="entry name" value="N-terminal domain of ligase-like"/>
    <property type="match status" value="1"/>
</dbReference>
<keyword evidence="2" id="KW-0436">Ligase</keyword>
<dbReference type="PANTHER" id="PTHR43201">
    <property type="entry name" value="ACYL-COA SYNTHETASE"/>
    <property type="match status" value="1"/>
</dbReference>
<accession>A0ABP7K7F2</accession>
<gene>
    <name evidence="5" type="ORF">GCM10022381_06740</name>
</gene>
<dbReference type="Pfam" id="PF00501">
    <property type="entry name" value="AMP-binding"/>
    <property type="match status" value="1"/>
</dbReference>
<proteinExistence type="inferred from homology"/>
<organism evidence="5 6">
    <name type="scientific">Leifsonia kafniensis</name>
    <dbReference type="NCBI Taxonomy" id="475957"/>
    <lineage>
        <taxon>Bacteria</taxon>
        <taxon>Bacillati</taxon>
        <taxon>Actinomycetota</taxon>
        <taxon>Actinomycetes</taxon>
        <taxon>Micrococcales</taxon>
        <taxon>Microbacteriaceae</taxon>
        <taxon>Leifsonia</taxon>
    </lineage>
</organism>
<protein>
    <submittedName>
        <fullName evidence="5">AMP-binding protein</fullName>
    </submittedName>
</protein>
<dbReference type="Gene3D" id="3.30.300.30">
    <property type="match status" value="1"/>
</dbReference>
<comment type="caution">
    <text evidence="5">The sequence shown here is derived from an EMBL/GenBank/DDBJ whole genome shotgun (WGS) entry which is preliminary data.</text>
</comment>
<dbReference type="InterPro" id="IPR020845">
    <property type="entry name" value="AMP-binding_CS"/>
</dbReference>
<evidence type="ECO:0000259" key="3">
    <source>
        <dbReference type="Pfam" id="PF00501"/>
    </source>
</evidence>
<dbReference type="RefSeq" id="WP_345062265.1">
    <property type="nucleotide sequence ID" value="NZ_BAABCN010000002.1"/>
</dbReference>
<feature type="domain" description="AMP-dependent synthetase/ligase" evidence="3">
    <location>
        <begin position="7"/>
        <end position="352"/>
    </location>
</feature>
<evidence type="ECO:0000256" key="2">
    <source>
        <dbReference type="ARBA" id="ARBA00022598"/>
    </source>
</evidence>
<dbReference type="InterPro" id="IPR025110">
    <property type="entry name" value="AMP-bd_C"/>
</dbReference>
<name>A0ABP7K7F2_9MICO</name>
<feature type="domain" description="AMP-binding enzyme C-terminal" evidence="4">
    <location>
        <begin position="403"/>
        <end position="496"/>
    </location>
</feature>
<dbReference type="Proteomes" id="UP001501803">
    <property type="component" value="Unassembled WGS sequence"/>
</dbReference>
<dbReference type="InterPro" id="IPR045851">
    <property type="entry name" value="AMP-bd_C_sf"/>
</dbReference>
<dbReference type="PROSITE" id="PS00455">
    <property type="entry name" value="AMP_BINDING"/>
    <property type="match status" value="1"/>
</dbReference>
<reference evidence="6" key="1">
    <citation type="journal article" date="2019" name="Int. J. Syst. Evol. Microbiol.">
        <title>The Global Catalogue of Microorganisms (GCM) 10K type strain sequencing project: providing services to taxonomists for standard genome sequencing and annotation.</title>
        <authorList>
            <consortium name="The Broad Institute Genomics Platform"/>
            <consortium name="The Broad Institute Genome Sequencing Center for Infectious Disease"/>
            <person name="Wu L."/>
            <person name="Ma J."/>
        </authorList>
    </citation>
    <scope>NUCLEOTIDE SEQUENCE [LARGE SCALE GENOMIC DNA]</scope>
    <source>
        <strain evidence="6">JCM 17021</strain>
    </source>
</reference>